<gene>
    <name evidence="1" type="ORF">MSZNOR_2157</name>
</gene>
<protein>
    <recommendedName>
        <fullName evidence="3">Transposase</fullName>
    </recommendedName>
</protein>
<evidence type="ECO:0008006" key="3">
    <source>
        <dbReference type="Google" id="ProtNLM"/>
    </source>
</evidence>
<proteinExistence type="predicted"/>
<reference evidence="1 2" key="1">
    <citation type="submission" date="2023-03" db="EMBL/GenBank/DDBJ databases">
        <authorList>
            <person name="Pearce D."/>
        </authorList>
    </citation>
    <scope>NUCLEOTIDE SEQUENCE [LARGE SCALE GENOMIC DNA]</scope>
    <source>
        <strain evidence="1">Msz</strain>
    </source>
</reference>
<evidence type="ECO:0000313" key="2">
    <source>
        <dbReference type="Proteomes" id="UP001162030"/>
    </source>
</evidence>
<dbReference type="Proteomes" id="UP001162030">
    <property type="component" value="Chromosome"/>
</dbReference>
<evidence type="ECO:0000313" key="1">
    <source>
        <dbReference type="EMBL" id="CAI8831722.1"/>
    </source>
</evidence>
<dbReference type="EMBL" id="OX458333">
    <property type="protein sequence ID" value="CAI8831722.1"/>
    <property type="molecule type" value="Genomic_DNA"/>
</dbReference>
<accession>A0ABM9I1M4</accession>
<name>A0ABM9I1M4_9GAMM</name>
<sequence>MELRHDPRRQGVRRQLRAQLGAVVRLRSHNRYISRAVMKKRIEALIHHRSQLAPTCSSHFRN</sequence>
<keyword evidence="2" id="KW-1185">Reference proteome</keyword>
<organism evidence="1 2">
    <name type="scientific">Methylocaldum szegediense</name>
    <dbReference type="NCBI Taxonomy" id="73780"/>
    <lineage>
        <taxon>Bacteria</taxon>
        <taxon>Pseudomonadati</taxon>
        <taxon>Pseudomonadota</taxon>
        <taxon>Gammaproteobacteria</taxon>
        <taxon>Methylococcales</taxon>
        <taxon>Methylococcaceae</taxon>
        <taxon>Methylocaldum</taxon>
    </lineage>
</organism>